<feature type="transmembrane region" description="Helical" evidence="1">
    <location>
        <begin position="68"/>
        <end position="89"/>
    </location>
</feature>
<dbReference type="RefSeq" id="WP_059054412.1">
    <property type="nucleotide sequence ID" value="NZ_LOJF01000009.1"/>
</dbReference>
<protein>
    <submittedName>
        <fullName evidence="2">Uncharacterized protein</fullName>
    </submittedName>
</protein>
<evidence type="ECO:0000313" key="2">
    <source>
        <dbReference type="EMBL" id="KUH58402.1"/>
    </source>
</evidence>
<sequence length="124" mass="12082">MSPEAKRLKLSGIAALIAGCACVVAGIVLAILGVDITDLFVVVASVVALLLGARGARVANVPSNAPKLMGPSAGATVATGALCAGDVAFANGQVAPIVVGAVAFFLALLVTIATSAVKKSVEKV</sequence>
<evidence type="ECO:0000256" key="1">
    <source>
        <dbReference type="SAM" id="Phobius"/>
    </source>
</evidence>
<accession>A0A100YVD9</accession>
<feature type="transmembrane region" description="Helical" evidence="1">
    <location>
        <begin position="95"/>
        <end position="117"/>
    </location>
</feature>
<reference evidence="2 3" key="1">
    <citation type="submission" date="2015-12" db="EMBL/GenBank/DDBJ databases">
        <title>Draft Genome Sequence of Olsenella scatoligenes SK9K4T; a Producer of 3-Methylindole- (skatole) and 4-Methylphenol- (p-cresol) Isolated from Pig Feces.</title>
        <authorList>
            <person name="Li X."/>
            <person name="Borg B."/>
            <person name="Canibe N."/>
        </authorList>
    </citation>
    <scope>NUCLEOTIDE SEQUENCE [LARGE SCALE GENOMIC DNA]</scope>
    <source>
        <strain evidence="2 3">SK9K4</strain>
    </source>
</reference>
<dbReference type="OrthoDB" id="3193304at2"/>
<dbReference type="EMBL" id="LOJF01000009">
    <property type="protein sequence ID" value="KUH58402.1"/>
    <property type="molecule type" value="Genomic_DNA"/>
</dbReference>
<organism evidence="2 3">
    <name type="scientific">Tractidigestivibacter scatoligenes</name>
    <name type="common">Olsenella scatoligenes</name>
    <dbReference type="NCBI Taxonomy" id="1299998"/>
    <lineage>
        <taxon>Bacteria</taxon>
        <taxon>Bacillati</taxon>
        <taxon>Actinomycetota</taxon>
        <taxon>Coriobacteriia</taxon>
        <taxon>Coriobacteriales</taxon>
        <taxon>Atopobiaceae</taxon>
        <taxon>Tractidigestivibacter</taxon>
    </lineage>
</organism>
<comment type="caution">
    <text evidence="2">The sequence shown here is derived from an EMBL/GenBank/DDBJ whole genome shotgun (WGS) entry which is preliminary data.</text>
</comment>
<gene>
    <name evidence="2" type="ORF">AUL39_05200</name>
</gene>
<keyword evidence="1" id="KW-0472">Membrane</keyword>
<feature type="transmembrane region" description="Helical" evidence="1">
    <location>
        <begin position="12"/>
        <end position="33"/>
    </location>
</feature>
<dbReference type="Proteomes" id="UP000054078">
    <property type="component" value="Unassembled WGS sequence"/>
</dbReference>
<proteinExistence type="predicted"/>
<dbReference type="PROSITE" id="PS51257">
    <property type="entry name" value="PROKAR_LIPOPROTEIN"/>
    <property type="match status" value="1"/>
</dbReference>
<keyword evidence="1" id="KW-1133">Transmembrane helix</keyword>
<keyword evidence="1" id="KW-0812">Transmembrane</keyword>
<name>A0A100YVD9_TRASO</name>
<evidence type="ECO:0000313" key="3">
    <source>
        <dbReference type="Proteomes" id="UP000054078"/>
    </source>
</evidence>
<keyword evidence="3" id="KW-1185">Reference proteome</keyword>
<feature type="transmembrane region" description="Helical" evidence="1">
    <location>
        <begin position="39"/>
        <end position="56"/>
    </location>
</feature>
<dbReference type="AlphaFoldDB" id="A0A100YVD9"/>